<evidence type="ECO:0000313" key="1">
    <source>
        <dbReference type="EMBL" id="WMV38038.1"/>
    </source>
</evidence>
<accession>A0AAF0U2E7</accession>
<sequence length="22" mass="2527">MECMLMCLQITRAHNMCLVKGT</sequence>
<dbReference type="EMBL" id="CP133618">
    <property type="protein sequence ID" value="WMV38038.1"/>
    <property type="molecule type" value="Genomic_DNA"/>
</dbReference>
<evidence type="ECO:0000313" key="2">
    <source>
        <dbReference type="Proteomes" id="UP001234989"/>
    </source>
</evidence>
<name>A0AAF0U2E7_SOLVR</name>
<organism evidence="1 2">
    <name type="scientific">Solanum verrucosum</name>
    <dbReference type="NCBI Taxonomy" id="315347"/>
    <lineage>
        <taxon>Eukaryota</taxon>
        <taxon>Viridiplantae</taxon>
        <taxon>Streptophyta</taxon>
        <taxon>Embryophyta</taxon>
        <taxon>Tracheophyta</taxon>
        <taxon>Spermatophyta</taxon>
        <taxon>Magnoliopsida</taxon>
        <taxon>eudicotyledons</taxon>
        <taxon>Gunneridae</taxon>
        <taxon>Pentapetalae</taxon>
        <taxon>asterids</taxon>
        <taxon>lamiids</taxon>
        <taxon>Solanales</taxon>
        <taxon>Solanaceae</taxon>
        <taxon>Solanoideae</taxon>
        <taxon>Solaneae</taxon>
        <taxon>Solanum</taxon>
    </lineage>
</organism>
<dbReference type="AlphaFoldDB" id="A0AAF0U2E7"/>
<proteinExistence type="predicted"/>
<reference evidence="1" key="1">
    <citation type="submission" date="2023-08" db="EMBL/GenBank/DDBJ databases">
        <title>A de novo genome assembly of Solanum verrucosum Schlechtendal, a Mexican diploid species geographically isolated from the other diploid A-genome species in potato relatives.</title>
        <authorList>
            <person name="Hosaka K."/>
        </authorList>
    </citation>
    <scope>NUCLEOTIDE SEQUENCE</scope>
    <source>
        <tissue evidence="1">Young leaves</tissue>
    </source>
</reference>
<protein>
    <submittedName>
        <fullName evidence="1">Uncharacterized protein</fullName>
    </submittedName>
</protein>
<dbReference type="Proteomes" id="UP001234989">
    <property type="component" value="Chromosome 7"/>
</dbReference>
<gene>
    <name evidence="1" type="ORF">MTR67_031423</name>
</gene>
<keyword evidence="2" id="KW-1185">Reference proteome</keyword>